<accession>A0ABY7JVH5</accession>
<dbReference type="Gene3D" id="1.10.357.10">
    <property type="entry name" value="Tetracycline Repressor, domain 2"/>
    <property type="match status" value="1"/>
</dbReference>
<feature type="DNA-binding region" description="H-T-H motif" evidence="4">
    <location>
        <begin position="28"/>
        <end position="47"/>
    </location>
</feature>
<evidence type="ECO:0000256" key="2">
    <source>
        <dbReference type="ARBA" id="ARBA00023125"/>
    </source>
</evidence>
<name>A0ABY7JVH5_9ACTN</name>
<organism evidence="6 7">
    <name type="scientific">Jatrophihabitans cynanchi</name>
    <dbReference type="NCBI Taxonomy" id="2944128"/>
    <lineage>
        <taxon>Bacteria</taxon>
        <taxon>Bacillati</taxon>
        <taxon>Actinomycetota</taxon>
        <taxon>Actinomycetes</taxon>
        <taxon>Jatrophihabitantales</taxon>
        <taxon>Jatrophihabitantaceae</taxon>
        <taxon>Jatrophihabitans</taxon>
    </lineage>
</organism>
<evidence type="ECO:0000256" key="3">
    <source>
        <dbReference type="ARBA" id="ARBA00023163"/>
    </source>
</evidence>
<keyword evidence="2 4" id="KW-0238">DNA-binding</keyword>
<evidence type="ECO:0000259" key="5">
    <source>
        <dbReference type="PROSITE" id="PS50977"/>
    </source>
</evidence>
<dbReference type="EMBL" id="CP097463">
    <property type="protein sequence ID" value="WAX55357.1"/>
    <property type="molecule type" value="Genomic_DNA"/>
</dbReference>
<dbReference type="InterPro" id="IPR050109">
    <property type="entry name" value="HTH-type_TetR-like_transc_reg"/>
</dbReference>
<gene>
    <name evidence="6" type="ORF">M6B22_12455</name>
</gene>
<evidence type="ECO:0000313" key="7">
    <source>
        <dbReference type="Proteomes" id="UP001164693"/>
    </source>
</evidence>
<evidence type="ECO:0000256" key="4">
    <source>
        <dbReference type="PROSITE-ProRule" id="PRU00335"/>
    </source>
</evidence>
<dbReference type="PANTHER" id="PTHR30055">
    <property type="entry name" value="HTH-TYPE TRANSCRIPTIONAL REGULATOR RUTR"/>
    <property type="match status" value="1"/>
</dbReference>
<dbReference type="PROSITE" id="PS50977">
    <property type="entry name" value="HTH_TETR_2"/>
    <property type="match status" value="1"/>
</dbReference>
<evidence type="ECO:0000256" key="1">
    <source>
        <dbReference type="ARBA" id="ARBA00023015"/>
    </source>
</evidence>
<dbReference type="RefSeq" id="WP_269441865.1">
    <property type="nucleotide sequence ID" value="NZ_CP097463.1"/>
</dbReference>
<dbReference type="SUPFAM" id="SSF46689">
    <property type="entry name" value="Homeodomain-like"/>
    <property type="match status" value="1"/>
</dbReference>
<feature type="domain" description="HTH tetR-type" evidence="5">
    <location>
        <begin position="5"/>
        <end position="65"/>
    </location>
</feature>
<reference evidence="6" key="1">
    <citation type="submission" date="2022-05" db="EMBL/GenBank/DDBJ databases">
        <title>Jatrophihabitans sp. SB3-54 whole genome sequence.</title>
        <authorList>
            <person name="Suh M.K."/>
            <person name="Eom M.K."/>
            <person name="Kim J.S."/>
            <person name="Kim H.S."/>
            <person name="Do H.E."/>
            <person name="Shin Y.K."/>
            <person name="Lee J.-S."/>
        </authorList>
    </citation>
    <scope>NUCLEOTIDE SEQUENCE</scope>
    <source>
        <strain evidence="6">SB3-54</strain>
    </source>
</reference>
<dbReference type="Pfam" id="PF00440">
    <property type="entry name" value="TetR_N"/>
    <property type="match status" value="1"/>
</dbReference>
<dbReference type="InterPro" id="IPR001647">
    <property type="entry name" value="HTH_TetR"/>
</dbReference>
<dbReference type="PANTHER" id="PTHR30055:SF234">
    <property type="entry name" value="HTH-TYPE TRANSCRIPTIONAL REGULATOR BETI"/>
    <property type="match status" value="1"/>
</dbReference>
<dbReference type="InterPro" id="IPR009057">
    <property type="entry name" value="Homeodomain-like_sf"/>
</dbReference>
<protein>
    <submittedName>
        <fullName evidence="6">TetR/AcrR family transcriptional regulator</fullName>
    </submittedName>
</protein>
<keyword evidence="1" id="KW-0805">Transcription regulation</keyword>
<sequence>MERARLSRATWVEAAFDVLMTTGPDAVAVQPLARRLGTTKGSFYWHFHTRDELLAAALVMWEEQVTDSMIARLEAAGGPAADQVQQLFAAVTTSARPGELRLLGAAGQQAAGQQAGQQAVAAAVQRVTLRRIAYVARLLRATGLGAAAAERRARLAYAAYLGYVQLTQSVPAALPQTPRARRALVAELTAALVGDTSP</sequence>
<keyword evidence="7" id="KW-1185">Reference proteome</keyword>
<evidence type="ECO:0000313" key="6">
    <source>
        <dbReference type="EMBL" id="WAX55357.1"/>
    </source>
</evidence>
<proteinExistence type="predicted"/>
<dbReference type="Proteomes" id="UP001164693">
    <property type="component" value="Chromosome"/>
</dbReference>
<keyword evidence="3" id="KW-0804">Transcription</keyword>